<proteinExistence type="predicted"/>
<feature type="compositionally biased region" description="Low complexity" evidence="1">
    <location>
        <begin position="315"/>
        <end position="326"/>
    </location>
</feature>
<evidence type="ECO:0000313" key="4">
    <source>
        <dbReference type="Proteomes" id="UP001642464"/>
    </source>
</evidence>
<keyword evidence="4" id="KW-1185">Reference proteome</keyword>
<reference evidence="2 4" key="1">
    <citation type="submission" date="2024-02" db="EMBL/GenBank/DDBJ databases">
        <authorList>
            <person name="Chen Y."/>
            <person name="Shah S."/>
            <person name="Dougan E. K."/>
            <person name="Thang M."/>
            <person name="Chan C."/>
        </authorList>
    </citation>
    <scope>NUCLEOTIDE SEQUENCE [LARGE SCALE GENOMIC DNA]</scope>
</reference>
<dbReference type="EMBL" id="CAXAMM010042529">
    <property type="protein sequence ID" value="CAK9105376.1"/>
    <property type="molecule type" value="Genomic_DNA"/>
</dbReference>
<dbReference type="Proteomes" id="UP001642464">
    <property type="component" value="Unassembled WGS sequence"/>
</dbReference>
<comment type="caution">
    <text evidence="2">The sequence shown here is derived from an EMBL/GenBank/DDBJ whole genome shotgun (WGS) entry which is preliminary data.</text>
</comment>
<accession>A0ABP0RZ67</accession>
<evidence type="ECO:0000313" key="2">
    <source>
        <dbReference type="EMBL" id="CAK9105325.1"/>
    </source>
</evidence>
<name>A0ABP0RZ67_9DINO</name>
<protein>
    <submittedName>
        <fullName evidence="2">Uncharacterized protein</fullName>
    </submittedName>
</protein>
<sequence length="544" mass="60163">MDLLGAVEAKSDSWHPRDNPCILEILNELNPKLSGAPTKTSESELETAKAALDSAQLAIVFEEIEYDEKCLDVYFQKASSYEVRVRNRYEEWQAKRTERAKLAVSQYWEQKAKQLKSNAMIAQEQIGPSVLPPSDSGKSSTIHGAQKYAQLGCDAAEQILHSAVEGVNLTNNMGLVIVDVVPNVGTFFEGFQQFTQKCNTPSFYMPLFKDMEHREWFEAYWSEDMAASFVKGQISVSGVERLADDPPAEHLESPPDPPALKRCVYGKVEQEIVTIEIPDMLVKLHGENEAFKVFHKAFLARHPLAKAFPKPPSKSGPGPKAKSTPKPTKRPLNDFTPTLVPLDGVEHSQILCEVPIINARCSSKLSTMPMLVIDAKTGPCVKNETGHEVTLPFGSILAGFGKAKFRELTADAGLQDKEILFEVTGSTYGILGSKVALFSEHLADAKGTSKNVRPCYHKAVEGPEQWTFEKESDVIFSVQEEDLTDSKPTQVQAAKVLVPPTSWNSKSSAIAWQVKWSLNGLQPQRAVIIMTQDVTIPNGQIFVF</sequence>
<evidence type="ECO:0000256" key="1">
    <source>
        <dbReference type="SAM" id="MobiDB-lite"/>
    </source>
</evidence>
<evidence type="ECO:0000313" key="3">
    <source>
        <dbReference type="EMBL" id="CAK9105376.1"/>
    </source>
</evidence>
<gene>
    <name evidence="2" type="ORF">SCF082_LOCUS49101</name>
    <name evidence="3" type="ORF">SCF082_LOCUS49117</name>
</gene>
<feature type="region of interest" description="Disordered" evidence="1">
    <location>
        <begin position="307"/>
        <end position="336"/>
    </location>
</feature>
<organism evidence="2 4">
    <name type="scientific">Durusdinium trenchii</name>
    <dbReference type="NCBI Taxonomy" id="1381693"/>
    <lineage>
        <taxon>Eukaryota</taxon>
        <taxon>Sar</taxon>
        <taxon>Alveolata</taxon>
        <taxon>Dinophyceae</taxon>
        <taxon>Suessiales</taxon>
        <taxon>Symbiodiniaceae</taxon>
        <taxon>Durusdinium</taxon>
    </lineage>
</organism>
<dbReference type="EMBL" id="CAXAMM010042518">
    <property type="protein sequence ID" value="CAK9105325.1"/>
    <property type="molecule type" value="Genomic_DNA"/>
</dbReference>